<sequence>MEENKVNAYGSGIFFVSNNKTGNIRIDRSSVSNNIGGGWYTKFRGISAHFETPIEVTNSQMEPVGN</sequence>
<comment type="caution">
    <text evidence="1">The sequence shown here is derived from an EMBL/GenBank/DDBJ whole genome shotgun (WGS) entry which is preliminary data.</text>
</comment>
<dbReference type="EMBL" id="JBHUIV010000016">
    <property type="protein sequence ID" value="MFD2202119.1"/>
    <property type="molecule type" value="Genomic_DNA"/>
</dbReference>
<gene>
    <name evidence="1" type="ORF">ACFSKV_11105</name>
</gene>
<name>A0ABW5B9D6_9BACT</name>
<proteinExistence type="predicted"/>
<evidence type="ECO:0000313" key="2">
    <source>
        <dbReference type="Proteomes" id="UP001597414"/>
    </source>
</evidence>
<reference evidence="2" key="1">
    <citation type="journal article" date="2019" name="Int. J. Syst. Evol. Microbiol.">
        <title>The Global Catalogue of Microorganisms (GCM) 10K type strain sequencing project: providing services to taxonomists for standard genome sequencing and annotation.</title>
        <authorList>
            <consortium name="The Broad Institute Genomics Platform"/>
            <consortium name="The Broad Institute Genome Sequencing Center for Infectious Disease"/>
            <person name="Wu L."/>
            <person name="Ma J."/>
        </authorList>
    </citation>
    <scope>NUCLEOTIDE SEQUENCE [LARGE SCALE GENOMIC DNA]</scope>
    <source>
        <strain evidence="2">KCTC 19812</strain>
    </source>
</reference>
<accession>A0ABW5B9D6</accession>
<evidence type="ECO:0000313" key="1">
    <source>
        <dbReference type="EMBL" id="MFD2202119.1"/>
    </source>
</evidence>
<dbReference type="Proteomes" id="UP001597414">
    <property type="component" value="Unassembled WGS sequence"/>
</dbReference>
<protein>
    <submittedName>
        <fullName evidence="1">Uncharacterized protein</fullName>
    </submittedName>
</protein>
<organism evidence="1 2">
    <name type="scientific">Shivajiella indica</name>
    <dbReference type="NCBI Taxonomy" id="872115"/>
    <lineage>
        <taxon>Bacteria</taxon>
        <taxon>Pseudomonadati</taxon>
        <taxon>Bacteroidota</taxon>
        <taxon>Cytophagia</taxon>
        <taxon>Cytophagales</taxon>
        <taxon>Cyclobacteriaceae</taxon>
        <taxon>Shivajiella</taxon>
    </lineage>
</organism>
<keyword evidence="2" id="KW-1185">Reference proteome</keyword>